<dbReference type="Pfam" id="PF13411">
    <property type="entry name" value="MerR_1"/>
    <property type="match status" value="1"/>
</dbReference>
<evidence type="ECO:0000256" key="4">
    <source>
        <dbReference type="ARBA" id="ARBA00023163"/>
    </source>
</evidence>
<name>A0A955LHD2_UNCKA</name>
<dbReference type="Gene3D" id="1.10.490.50">
    <property type="entry name" value="Antibiotic binding domain of TipA-like multidrug resistance regulators"/>
    <property type="match status" value="1"/>
</dbReference>
<gene>
    <name evidence="6" type="ORF">KC571_03365</name>
</gene>
<dbReference type="InterPro" id="IPR000551">
    <property type="entry name" value="MerR-type_HTH_dom"/>
</dbReference>
<evidence type="ECO:0000313" key="7">
    <source>
        <dbReference type="Proteomes" id="UP000701698"/>
    </source>
</evidence>
<keyword evidence="3" id="KW-0010">Activator</keyword>
<evidence type="ECO:0000256" key="1">
    <source>
        <dbReference type="ARBA" id="ARBA00023015"/>
    </source>
</evidence>
<organism evidence="6 7">
    <name type="scientific">candidate division WWE3 bacterium</name>
    <dbReference type="NCBI Taxonomy" id="2053526"/>
    <lineage>
        <taxon>Bacteria</taxon>
        <taxon>Katanobacteria</taxon>
    </lineage>
</organism>
<dbReference type="SUPFAM" id="SSF46955">
    <property type="entry name" value="Putative DNA-binding domain"/>
    <property type="match status" value="1"/>
</dbReference>
<protein>
    <submittedName>
        <fullName evidence="6">MerR family transcriptional regulator</fullName>
    </submittedName>
</protein>
<keyword evidence="2" id="KW-0238">DNA-binding</keyword>
<dbReference type="PANTHER" id="PTHR30204:SF90">
    <property type="entry name" value="HTH-TYPE TRANSCRIPTIONAL ACTIVATOR MTA"/>
    <property type="match status" value="1"/>
</dbReference>
<evidence type="ECO:0000256" key="2">
    <source>
        <dbReference type="ARBA" id="ARBA00023125"/>
    </source>
</evidence>
<dbReference type="GO" id="GO:0003700">
    <property type="term" value="F:DNA-binding transcription factor activity"/>
    <property type="evidence" value="ECO:0007669"/>
    <property type="project" value="InterPro"/>
</dbReference>
<evidence type="ECO:0000313" key="6">
    <source>
        <dbReference type="EMBL" id="MCA9390419.1"/>
    </source>
</evidence>
<feature type="domain" description="HTH merR-type" evidence="5">
    <location>
        <begin position="1"/>
        <end position="72"/>
    </location>
</feature>
<dbReference type="InterPro" id="IPR009061">
    <property type="entry name" value="DNA-bd_dom_put_sf"/>
</dbReference>
<proteinExistence type="predicted"/>
<dbReference type="PROSITE" id="PS50937">
    <property type="entry name" value="HTH_MERR_2"/>
    <property type="match status" value="1"/>
</dbReference>
<dbReference type="PRINTS" id="PR00040">
    <property type="entry name" value="HTHMERR"/>
</dbReference>
<keyword evidence="1" id="KW-0805">Transcription regulation</keyword>
<dbReference type="AlphaFoldDB" id="A0A955LHD2"/>
<dbReference type="SMART" id="SM00422">
    <property type="entry name" value="HTH_MERR"/>
    <property type="match status" value="1"/>
</dbReference>
<dbReference type="Pfam" id="PF07739">
    <property type="entry name" value="TipAS"/>
    <property type="match status" value="1"/>
</dbReference>
<accession>A0A955LHD2</accession>
<dbReference type="GO" id="GO:0003677">
    <property type="term" value="F:DNA binding"/>
    <property type="evidence" value="ECO:0007669"/>
    <property type="project" value="UniProtKB-KW"/>
</dbReference>
<dbReference type="InterPro" id="IPR047057">
    <property type="entry name" value="MerR_fam"/>
</dbReference>
<reference evidence="6" key="1">
    <citation type="submission" date="2020-04" db="EMBL/GenBank/DDBJ databases">
        <authorList>
            <person name="Zhang T."/>
        </authorList>
    </citation>
    <scope>NUCLEOTIDE SEQUENCE</scope>
    <source>
        <strain evidence="6">HKST-UBA01</strain>
    </source>
</reference>
<dbReference type="InterPro" id="IPR012925">
    <property type="entry name" value="TipAS_dom"/>
</dbReference>
<keyword evidence="4" id="KW-0804">Transcription</keyword>
<dbReference type="InterPro" id="IPR036244">
    <property type="entry name" value="TipA-like_antibiotic-bd"/>
</dbReference>
<comment type="caution">
    <text evidence="6">The sequence shown here is derived from an EMBL/GenBank/DDBJ whole genome shotgun (WGS) entry which is preliminary data.</text>
</comment>
<evidence type="ECO:0000256" key="3">
    <source>
        <dbReference type="ARBA" id="ARBA00023159"/>
    </source>
</evidence>
<sequence>MKQYSVNQLAKLAGISVRTLHYYDNIGLLSPAYIADNGYRNYGEKELLQLQQILFYRELQFSLSEIKKMVSADQYDQTTALREQRALLVLQRNRLDTIIETITKSINSQKGGTQMTEEELFNGLSQEKINEYKEEAKQRWGNTDAYRQSQERMKNWRKEDIARITQQGEAILADLKKFTDNSVESDEVQNLIADYHQHMNNFYDCSLEMFRGLGAMYVQDERFAQYYKDRDIDPTFMKQAMDYYCDTHEG</sequence>
<dbReference type="CDD" id="cd01106">
    <property type="entry name" value="HTH_TipAL-Mta"/>
    <property type="match status" value="1"/>
</dbReference>
<dbReference type="EMBL" id="JAGQKX010000091">
    <property type="protein sequence ID" value="MCA9390419.1"/>
    <property type="molecule type" value="Genomic_DNA"/>
</dbReference>
<reference evidence="6" key="2">
    <citation type="journal article" date="2021" name="Microbiome">
        <title>Successional dynamics and alternative stable states in a saline activated sludge microbial community over 9 years.</title>
        <authorList>
            <person name="Wang Y."/>
            <person name="Ye J."/>
            <person name="Ju F."/>
            <person name="Liu L."/>
            <person name="Boyd J.A."/>
            <person name="Deng Y."/>
            <person name="Parks D.H."/>
            <person name="Jiang X."/>
            <person name="Yin X."/>
            <person name="Woodcroft B.J."/>
            <person name="Tyson G.W."/>
            <person name="Hugenholtz P."/>
            <person name="Polz M.F."/>
            <person name="Zhang T."/>
        </authorList>
    </citation>
    <scope>NUCLEOTIDE SEQUENCE</scope>
    <source>
        <strain evidence="6">HKST-UBA01</strain>
    </source>
</reference>
<dbReference type="Gene3D" id="1.10.1660.10">
    <property type="match status" value="1"/>
</dbReference>
<dbReference type="PANTHER" id="PTHR30204">
    <property type="entry name" value="REDOX-CYCLING DRUG-SENSING TRANSCRIPTIONAL ACTIVATOR SOXR"/>
    <property type="match status" value="1"/>
</dbReference>
<dbReference type="Proteomes" id="UP000701698">
    <property type="component" value="Unassembled WGS sequence"/>
</dbReference>
<evidence type="ECO:0000259" key="5">
    <source>
        <dbReference type="PROSITE" id="PS50937"/>
    </source>
</evidence>
<dbReference type="SUPFAM" id="SSF89082">
    <property type="entry name" value="Antibiotic binding domain of TipA-like multidrug resistance regulators"/>
    <property type="match status" value="1"/>
</dbReference>